<protein>
    <submittedName>
        <fullName evidence="4">Alkaline serine protease</fullName>
    </submittedName>
</protein>
<dbReference type="GO" id="GO:0004252">
    <property type="term" value="F:serine-type endopeptidase activity"/>
    <property type="evidence" value="ECO:0007669"/>
    <property type="project" value="InterPro"/>
</dbReference>
<dbReference type="PROSITE" id="PS51829">
    <property type="entry name" value="P_HOMO_B"/>
    <property type="match status" value="2"/>
</dbReference>
<evidence type="ECO:0000256" key="1">
    <source>
        <dbReference type="ARBA" id="ARBA00022670"/>
    </source>
</evidence>
<dbReference type="NCBIfam" id="TIGR03296">
    <property type="entry name" value="M6dom_TIGR03296"/>
    <property type="match status" value="1"/>
</dbReference>
<reference evidence="4 5" key="1">
    <citation type="journal article" date="2015" name="Genome Announc.">
        <title>Complete Genome Sequence of Microcystis aeruginosa NIES-2549, a Bloom-Forming Cyanobacterium from Lake Kasumigaura, Japan.</title>
        <authorList>
            <person name="Yamaguchi H."/>
            <person name="Suzuki S."/>
            <person name="Tanabe Y."/>
            <person name="Osana Y."/>
            <person name="Shimura Y."/>
            <person name="Ishida K."/>
            <person name="Kawachi M."/>
        </authorList>
    </citation>
    <scope>NUCLEOTIDE SEQUENCE [LARGE SCALE GENOMIC DNA]</scope>
    <source>
        <strain evidence="4 5">NIES-2549</strain>
    </source>
</reference>
<dbReference type="RefSeq" id="WP_046661858.1">
    <property type="nucleotide sequence ID" value="NZ_CP011304.1"/>
</dbReference>
<sequence>MSAIFGETVIFQQDNGLDVELVVFGDEFYARYETKDGYTAVYDPERGLYCYAVLLNGRFASSGVPISKHPPSDIRRGLKEAETIRNEKFERRYADLRPPQPGAAANVARTLGPNNGLLEGRRVSEGHIRGLTVLVEFADLTSAVTAADVEAMLNAPNYRENGNFCSVREYYHLMSNGKLDYSNVVVGPIKLSQNQRYYVQNLLCREALDKVVNQLRINLSQFDSCGESIVDALSFMYAGRTVYEGNLWPHNSELNLIYNGIKVRYYTIQSLGRERVDLSIGTFCHESGHLLCRLPDLYDYGSRDGDFEKSAGMGYYCLMSAGNHLNNGHTPAPICGYLRDLVGWCDRQVRLNSPGVYESKQGDYGTLMKYETDRANEYFIIENRTQRGLDAYLPDSGLAVYHCDTLGSNEWQGGTRERHYQCGLLQADGHLDIESNRNQGDSTDLFKRVDGVALSYATTPSTRDWDSSDSGLALADISEPGEVIRLKVGSLVPSNVVTGKVTADLLIPDNKREGISCAIAISQAGKVKSLSVSIDITHTYIGDLQVELQSPSGKKVLLHDRAGGSRRDWQQTYSSSSTPALSVLNGELIAGDWLLNVRDLASRDIGRLNRWNIEIEYESAGQVARGEVSPNLSIPDNTPTGISSAIAIAQSGTLKDISVGVVIPHTYIGDLLVEIVAPSGQSVTLHNISGGSKDNLRMTYDRTSTPALEALIGQPIQGNWSLRVKDLQRLDTGKLEKWSLQLMY</sequence>
<dbReference type="PATRIC" id="fig|1641812.3.peg.1916"/>
<dbReference type="InterPro" id="IPR002884">
    <property type="entry name" value="P_dom"/>
</dbReference>
<dbReference type="Proteomes" id="UP000034103">
    <property type="component" value="Chromosome"/>
</dbReference>
<dbReference type="GO" id="GO:0006508">
    <property type="term" value="P:proteolysis"/>
    <property type="evidence" value="ECO:0007669"/>
    <property type="project" value="UniProtKB-KW"/>
</dbReference>
<feature type="domain" description="P/Homo B" evidence="3">
    <location>
        <begin position="623"/>
        <end position="744"/>
    </location>
</feature>
<dbReference type="InterPro" id="IPR008979">
    <property type="entry name" value="Galactose-bd-like_sf"/>
</dbReference>
<name>A0A0F6U3M2_MICAE</name>
<keyword evidence="2" id="KW-0378">Hydrolase</keyword>
<dbReference type="Pfam" id="PF01483">
    <property type="entry name" value="P_proprotein"/>
    <property type="match status" value="2"/>
</dbReference>
<dbReference type="PANTHER" id="PTHR41775">
    <property type="entry name" value="SECRETED PROTEIN-RELATED"/>
    <property type="match status" value="1"/>
</dbReference>
<dbReference type="PANTHER" id="PTHR41775:SF1">
    <property type="entry name" value="PEPTIDASE M6-LIKE DOMAIN-CONTAINING PROTEIN"/>
    <property type="match status" value="1"/>
</dbReference>
<evidence type="ECO:0000313" key="4">
    <source>
        <dbReference type="EMBL" id="AKE64207.1"/>
    </source>
</evidence>
<feature type="domain" description="P/Homo B" evidence="3">
    <location>
        <begin position="458"/>
        <end position="622"/>
    </location>
</feature>
<dbReference type="SUPFAM" id="SSF49785">
    <property type="entry name" value="Galactose-binding domain-like"/>
    <property type="match status" value="2"/>
</dbReference>
<dbReference type="AlphaFoldDB" id="A0A0F6U3M2"/>
<dbReference type="Gene3D" id="2.60.120.260">
    <property type="entry name" value="Galactose-binding domain-like"/>
    <property type="match status" value="2"/>
</dbReference>
<evidence type="ECO:0000313" key="5">
    <source>
        <dbReference type="Proteomes" id="UP000034103"/>
    </source>
</evidence>
<organism evidence="4 5">
    <name type="scientific">Microcystis aeruginosa NIES-2549</name>
    <dbReference type="NCBI Taxonomy" id="1641812"/>
    <lineage>
        <taxon>Bacteria</taxon>
        <taxon>Bacillati</taxon>
        <taxon>Cyanobacteriota</taxon>
        <taxon>Cyanophyceae</taxon>
        <taxon>Oscillatoriophycideae</taxon>
        <taxon>Chroococcales</taxon>
        <taxon>Microcystaceae</taxon>
        <taxon>Microcystis</taxon>
    </lineage>
</organism>
<gene>
    <name evidence="4" type="ORF">MYAER_1859</name>
</gene>
<dbReference type="EMBL" id="CP011304">
    <property type="protein sequence ID" value="AKE64207.1"/>
    <property type="molecule type" value="Genomic_DNA"/>
</dbReference>
<proteinExistence type="predicted"/>
<dbReference type="HOGENOM" id="CLU_022018_0_0_3"/>
<dbReference type="InterPro" id="IPR008757">
    <property type="entry name" value="Peptidase_M6-like_domain"/>
</dbReference>
<evidence type="ECO:0000256" key="2">
    <source>
        <dbReference type="ARBA" id="ARBA00022801"/>
    </source>
</evidence>
<accession>A0A0F6U3M2</accession>
<keyword evidence="1 4" id="KW-0645">Protease</keyword>
<evidence type="ECO:0000259" key="3">
    <source>
        <dbReference type="PROSITE" id="PS51829"/>
    </source>
</evidence>